<keyword evidence="5" id="KW-1185">Reference proteome</keyword>
<dbReference type="FunCoup" id="A0A078B5D8">
    <property type="interactions" value="25"/>
</dbReference>
<dbReference type="InterPro" id="IPR000073">
    <property type="entry name" value="AB_hydrolase_1"/>
</dbReference>
<feature type="active site" description="Charge relay system" evidence="2">
    <location>
        <position position="333"/>
    </location>
</feature>
<comment type="similarity">
    <text evidence="1">Belongs to the AB hydrolase superfamily. AB hydrolase 4 family.</text>
</comment>
<evidence type="ECO:0000313" key="4">
    <source>
        <dbReference type="EMBL" id="CDW89740.1"/>
    </source>
</evidence>
<feature type="active site" description="Charge relay system" evidence="2">
    <location>
        <position position="363"/>
    </location>
</feature>
<dbReference type="InterPro" id="IPR029058">
    <property type="entry name" value="AB_hydrolase_fold"/>
</dbReference>
<dbReference type="EMBL" id="CCKQ01017843">
    <property type="protein sequence ID" value="CDW89740.1"/>
    <property type="molecule type" value="Genomic_DNA"/>
</dbReference>
<dbReference type="GO" id="GO:0034338">
    <property type="term" value="F:short-chain carboxylesterase activity"/>
    <property type="evidence" value="ECO:0007669"/>
    <property type="project" value="TreeGrafter"/>
</dbReference>
<dbReference type="InterPro" id="IPR012020">
    <property type="entry name" value="ABHD4"/>
</dbReference>
<name>A0A078B5D8_STYLE</name>
<evidence type="ECO:0000259" key="3">
    <source>
        <dbReference type="Pfam" id="PF00561"/>
    </source>
</evidence>
<dbReference type="GO" id="GO:0047372">
    <property type="term" value="F:monoacylglycerol lipase activity"/>
    <property type="evidence" value="ECO:0007669"/>
    <property type="project" value="TreeGrafter"/>
</dbReference>
<dbReference type="InParanoid" id="A0A078B5D8"/>
<evidence type="ECO:0000256" key="2">
    <source>
        <dbReference type="PIRSR" id="PIRSR005211-1"/>
    </source>
</evidence>
<dbReference type="PIRSF" id="PIRSF005211">
    <property type="entry name" value="Ab_hydro_YheT"/>
    <property type="match status" value="1"/>
</dbReference>
<accession>A0A078B5D8</accession>
<gene>
    <name evidence="4" type="primary">Contig6016.g6438</name>
    <name evidence="4" type="ORF">STYLEM_18877</name>
</gene>
<dbReference type="InterPro" id="IPR050960">
    <property type="entry name" value="AB_hydrolase_4_sf"/>
</dbReference>
<evidence type="ECO:0000256" key="1">
    <source>
        <dbReference type="ARBA" id="ARBA00010884"/>
    </source>
</evidence>
<sequence>MLIKKNKKTSQNCKMVLQYHPQSAIMKRVVEKGSLNELVKLLQFKQSSQVQYFNPSFFLFNGHLQTIFNPFAALYMKKHNPIKFDREIFEFSDHGTIALDWVDLNPNKDVYNNKPILAIMPGLTSDNDEIYVLNMLIEAKLRGYQGVVINHRGSSGLDLTSPRIYCASSQDDLREAVNFIVNNYCSSLSRNRQRDIFLVGNSLGANLLANYLGEEGQQCPVKAACCVQPPMKIWVFSQTIRNTLYGFYDKVVAANLKKKFKHFAPGLRDRYKNELGIDIDQAIKDVKSSLDLDFTTAKAFGYESPEDYQHKASCIEKIPAIKTPTFIIMSKDDPLVGGEDCIDYEVCKKNPYVLLGVTHDGGHLGFFSSILSTKQWHVKPAFDFLDTFK</sequence>
<reference evidence="4 5" key="1">
    <citation type="submission" date="2014-06" db="EMBL/GenBank/DDBJ databases">
        <authorList>
            <person name="Swart Estienne"/>
        </authorList>
    </citation>
    <scope>NUCLEOTIDE SEQUENCE [LARGE SCALE GENOMIC DNA]</scope>
    <source>
        <strain evidence="4 5">130c</strain>
    </source>
</reference>
<dbReference type="PANTHER" id="PTHR10794">
    <property type="entry name" value="ABHYDROLASE DOMAIN-CONTAINING PROTEIN"/>
    <property type="match status" value="1"/>
</dbReference>
<dbReference type="Pfam" id="PF00561">
    <property type="entry name" value="Abhydrolase_1"/>
    <property type="match status" value="1"/>
</dbReference>
<dbReference type="OrthoDB" id="437070at2759"/>
<dbReference type="Gene3D" id="3.40.50.1820">
    <property type="entry name" value="alpha/beta hydrolase"/>
    <property type="match status" value="1"/>
</dbReference>
<evidence type="ECO:0000313" key="5">
    <source>
        <dbReference type="Proteomes" id="UP000039865"/>
    </source>
</evidence>
<dbReference type="PANTHER" id="PTHR10794:SF63">
    <property type="entry name" value="ALPHA_BETA HYDROLASE 1, ISOFORM A"/>
    <property type="match status" value="1"/>
</dbReference>
<dbReference type="OMA" id="HCTGEDV"/>
<feature type="active site" description="Charge relay system" evidence="2">
    <location>
        <position position="202"/>
    </location>
</feature>
<dbReference type="Proteomes" id="UP000039865">
    <property type="component" value="Unassembled WGS sequence"/>
</dbReference>
<feature type="domain" description="AB hydrolase-1" evidence="3">
    <location>
        <begin position="132"/>
        <end position="367"/>
    </location>
</feature>
<proteinExistence type="inferred from homology"/>
<dbReference type="AlphaFoldDB" id="A0A078B5D8"/>
<dbReference type="SUPFAM" id="SSF53474">
    <property type="entry name" value="alpha/beta-Hydrolases"/>
    <property type="match status" value="1"/>
</dbReference>
<protein>
    <submittedName>
        <fullName evidence="4">Embryogenesis-associated protein emb8-like</fullName>
    </submittedName>
</protein>
<organism evidence="4 5">
    <name type="scientific">Stylonychia lemnae</name>
    <name type="common">Ciliate</name>
    <dbReference type="NCBI Taxonomy" id="5949"/>
    <lineage>
        <taxon>Eukaryota</taxon>
        <taxon>Sar</taxon>
        <taxon>Alveolata</taxon>
        <taxon>Ciliophora</taxon>
        <taxon>Intramacronucleata</taxon>
        <taxon>Spirotrichea</taxon>
        <taxon>Stichotrichia</taxon>
        <taxon>Sporadotrichida</taxon>
        <taxon>Oxytrichidae</taxon>
        <taxon>Stylonychinae</taxon>
        <taxon>Stylonychia</taxon>
    </lineage>
</organism>